<comment type="caution">
    <text evidence="2">The sequence shown here is derived from an EMBL/GenBank/DDBJ whole genome shotgun (WGS) entry which is preliminary data.</text>
</comment>
<dbReference type="CDD" id="cd13225">
    <property type="entry name" value="PH-like_bacteria"/>
    <property type="match status" value="1"/>
</dbReference>
<name>A0ABN1R824_9ACTN</name>
<dbReference type="PANTHER" id="PTHR35796">
    <property type="entry name" value="HYPOTHETICAL CYTOSOLIC PROTEIN"/>
    <property type="match status" value="1"/>
</dbReference>
<evidence type="ECO:0000313" key="2">
    <source>
        <dbReference type="EMBL" id="GAA0953221.1"/>
    </source>
</evidence>
<keyword evidence="3" id="KW-1185">Reference proteome</keyword>
<sequence>MYLIHIMIDFKNGSVFKLSPCDPGEIGSTVAPLMIQNERIISAFKTVRDFVVFTDKRIIAVNIQGITGRKRDFSSLPYGKIQAWSVETAGSFDRDAELELWFSGLGSVRLEFKGDSDIIRLSQTIAVYVL</sequence>
<evidence type="ECO:0000259" key="1">
    <source>
        <dbReference type="Pfam" id="PF08000"/>
    </source>
</evidence>
<feature type="domain" description="Bacterial Pleckstrin homology" evidence="1">
    <location>
        <begin position="10"/>
        <end position="128"/>
    </location>
</feature>
<gene>
    <name evidence="2" type="ORF">GCM10009550_34900</name>
</gene>
<organism evidence="2 3">
    <name type="scientific">Actinocorallia libanotica</name>
    <dbReference type="NCBI Taxonomy" id="46162"/>
    <lineage>
        <taxon>Bacteria</taxon>
        <taxon>Bacillati</taxon>
        <taxon>Actinomycetota</taxon>
        <taxon>Actinomycetes</taxon>
        <taxon>Streptosporangiales</taxon>
        <taxon>Thermomonosporaceae</taxon>
        <taxon>Actinocorallia</taxon>
    </lineage>
</organism>
<dbReference type="Pfam" id="PF08000">
    <property type="entry name" value="bPH_1"/>
    <property type="match status" value="1"/>
</dbReference>
<reference evidence="2 3" key="1">
    <citation type="journal article" date="2019" name="Int. J. Syst. Evol. Microbiol.">
        <title>The Global Catalogue of Microorganisms (GCM) 10K type strain sequencing project: providing services to taxonomists for standard genome sequencing and annotation.</title>
        <authorList>
            <consortium name="The Broad Institute Genomics Platform"/>
            <consortium name="The Broad Institute Genome Sequencing Center for Infectious Disease"/>
            <person name="Wu L."/>
            <person name="Ma J."/>
        </authorList>
    </citation>
    <scope>NUCLEOTIDE SEQUENCE [LARGE SCALE GENOMIC DNA]</scope>
    <source>
        <strain evidence="2 3">JCM 10696</strain>
    </source>
</reference>
<evidence type="ECO:0000313" key="3">
    <source>
        <dbReference type="Proteomes" id="UP001500665"/>
    </source>
</evidence>
<protein>
    <submittedName>
        <fullName evidence="2">PH domain-containing protein</fullName>
    </submittedName>
</protein>
<accession>A0ABN1R824</accession>
<proteinExistence type="predicted"/>
<dbReference type="SUPFAM" id="SSF50729">
    <property type="entry name" value="PH domain-like"/>
    <property type="match status" value="1"/>
</dbReference>
<dbReference type="InterPro" id="IPR037063">
    <property type="entry name" value="PHb_sf"/>
</dbReference>
<dbReference type="PANTHER" id="PTHR35796:SF3">
    <property type="entry name" value="BHLH DOMAIN-CONTAINING PROTEIN"/>
    <property type="match status" value="1"/>
</dbReference>
<dbReference type="InterPro" id="IPR012544">
    <property type="entry name" value="PHb"/>
</dbReference>
<dbReference type="Proteomes" id="UP001500665">
    <property type="component" value="Unassembled WGS sequence"/>
</dbReference>
<dbReference type="EMBL" id="BAAAHH010000013">
    <property type="protein sequence ID" value="GAA0953221.1"/>
    <property type="molecule type" value="Genomic_DNA"/>
</dbReference>
<dbReference type="Gene3D" id="2.30.29.50">
    <property type="entry name" value="Bacterial Pleckstrin homology domain"/>
    <property type="match status" value="1"/>
</dbReference>